<dbReference type="SUPFAM" id="SSF51905">
    <property type="entry name" value="FAD/NAD(P)-binding domain"/>
    <property type="match status" value="1"/>
</dbReference>
<feature type="domain" description="Glucose-methanol-choline oxidoreductase N-terminal" evidence="7">
    <location>
        <begin position="82"/>
        <end position="105"/>
    </location>
</feature>
<dbReference type="Pfam" id="PF05199">
    <property type="entry name" value="GMC_oxred_C"/>
    <property type="match status" value="1"/>
</dbReference>
<dbReference type="PIRSF" id="PIRSF000137">
    <property type="entry name" value="Alcohol_oxidase"/>
    <property type="match status" value="1"/>
</dbReference>
<dbReference type="OrthoDB" id="9785276at2"/>
<gene>
    <name evidence="9" type="ORF">SAMN05192542_101499</name>
</gene>
<dbReference type="InterPro" id="IPR036188">
    <property type="entry name" value="FAD/NAD-bd_sf"/>
</dbReference>
<sequence length="531" mass="57172">MEETYDYIVVGAGSAGCVLADRLSEDGAASVLVLEAGGRDSNPWIHVPIGYAKTLFDARVNWCFDMEPSPELGQRRLYMPCGRVLGGSSSINGLLYVRGQQQDYDDWARLGNRGWSWSDVLPFYRRSEDQQHGGDAFHGSGGPLPVSDQVERHALCEAFVESGRVAGYRATDDFNRGDQEGLGYYQVTARDGRRMSTAVAFLRRAERRPNVSLVTGAMVETIDLDGLVARGVTWRVGGVRRKAVARRCVVLAAGAINTPSLLQRSGIGRPDWLQAAGIDVKHALPGVGANLQDHLQAKLVYRCAHPVTLNDRARHLTGKVAMGLAYLLRRRGPLTIAAGQAGGFVRTALSSGRPDVQFHVMTFSSADLRKGLDEFSGMTISACQLRPESRGTVRVTAPDAAVAPAIAPEFLASETDRRTLVEGLRIGRRIAGAGPLSAELEREERPGVNVDSDEDLLAYVRATAGSVFHPAGTCRMGSDADAVVDERLRVRGVGRLMIADASIMPTIVSGNTNAACIMIGERAAAFLKEAA</sequence>
<dbReference type="GO" id="GO:0050660">
    <property type="term" value="F:flavin adenine dinucleotide binding"/>
    <property type="evidence" value="ECO:0007669"/>
    <property type="project" value="InterPro"/>
</dbReference>
<evidence type="ECO:0000256" key="4">
    <source>
        <dbReference type="ARBA" id="ARBA00022827"/>
    </source>
</evidence>
<dbReference type="PROSITE" id="PS00623">
    <property type="entry name" value="GMC_OXRED_1"/>
    <property type="match status" value="1"/>
</dbReference>
<accession>A0A1H7FW37</accession>
<dbReference type="GO" id="GO:0016614">
    <property type="term" value="F:oxidoreductase activity, acting on CH-OH group of donors"/>
    <property type="evidence" value="ECO:0007669"/>
    <property type="project" value="InterPro"/>
</dbReference>
<comment type="cofactor">
    <cofactor evidence="1 5">
        <name>FAD</name>
        <dbReference type="ChEBI" id="CHEBI:57692"/>
    </cofactor>
</comment>
<evidence type="ECO:0000259" key="7">
    <source>
        <dbReference type="PROSITE" id="PS00623"/>
    </source>
</evidence>
<proteinExistence type="inferred from homology"/>
<organism evidence="9 10">
    <name type="scientific">Paraburkholderia caballeronis</name>
    <dbReference type="NCBI Taxonomy" id="416943"/>
    <lineage>
        <taxon>Bacteria</taxon>
        <taxon>Pseudomonadati</taxon>
        <taxon>Pseudomonadota</taxon>
        <taxon>Betaproteobacteria</taxon>
        <taxon>Burkholderiales</taxon>
        <taxon>Burkholderiaceae</taxon>
        <taxon>Paraburkholderia</taxon>
    </lineage>
</organism>
<dbReference type="Gene3D" id="3.50.50.60">
    <property type="entry name" value="FAD/NAD(P)-binding domain"/>
    <property type="match status" value="1"/>
</dbReference>
<keyword evidence="4 5" id="KW-0274">FAD</keyword>
<protein>
    <submittedName>
        <fullName evidence="9">Choline dehydrogenase</fullName>
    </submittedName>
</protein>
<evidence type="ECO:0000259" key="8">
    <source>
        <dbReference type="PROSITE" id="PS00624"/>
    </source>
</evidence>
<keyword evidence="3 6" id="KW-0285">Flavoprotein</keyword>
<feature type="domain" description="Glucose-methanol-choline oxidoreductase N-terminal" evidence="8">
    <location>
        <begin position="254"/>
        <end position="268"/>
    </location>
</feature>
<reference evidence="10" key="1">
    <citation type="submission" date="2016-10" db="EMBL/GenBank/DDBJ databases">
        <authorList>
            <person name="Varghese N."/>
            <person name="Submissions S."/>
        </authorList>
    </citation>
    <scope>NUCLEOTIDE SEQUENCE [LARGE SCALE GENOMIC DNA]</scope>
    <source>
        <strain evidence="10">LMG 26416</strain>
    </source>
</reference>
<dbReference type="AlphaFoldDB" id="A0A1H7FW37"/>
<dbReference type="InterPro" id="IPR012132">
    <property type="entry name" value="GMC_OxRdtase"/>
</dbReference>
<evidence type="ECO:0000256" key="1">
    <source>
        <dbReference type="ARBA" id="ARBA00001974"/>
    </source>
</evidence>
<dbReference type="PANTHER" id="PTHR11552:SF147">
    <property type="entry name" value="CHOLINE DEHYDROGENASE, MITOCHONDRIAL"/>
    <property type="match status" value="1"/>
</dbReference>
<dbReference type="InterPro" id="IPR000172">
    <property type="entry name" value="GMC_OxRdtase_N"/>
</dbReference>
<evidence type="ECO:0000256" key="2">
    <source>
        <dbReference type="ARBA" id="ARBA00010790"/>
    </source>
</evidence>
<dbReference type="Pfam" id="PF00732">
    <property type="entry name" value="GMC_oxred_N"/>
    <property type="match status" value="1"/>
</dbReference>
<comment type="similarity">
    <text evidence="2 6">Belongs to the GMC oxidoreductase family.</text>
</comment>
<dbReference type="Gene3D" id="3.30.560.10">
    <property type="entry name" value="Glucose Oxidase, domain 3"/>
    <property type="match status" value="1"/>
</dbReference>
<dbReference type="PANTHER" id="PTHR11552">
    <property type="entry name" value="GLUCOSE-METHANOL-CHOLINE GMC OXIDOREDUCTASE"/>
    <property type="match status" value="1"/>
</dbReference>
<evidence type="ECO:0000256" key="3">
    <source>
        <dbReference type="ARBA" id="ARBA00022630"/>
    </source>
</evidence>
<dbReference type="InterPro" id="IPR007867">
    <property type="entry name" value="GMC_OxRtase_C"/>
</dbReference>
<evidence type="ECO:0000256" key="5">
    <source>
        <dbReference type="PIRSR" id="PIRSR000137-2"/>
    </source>
</evidence>
<dbReference type="RefSeq" id="WP_090552086.1">
    <property type="nucleotide sequence ID" value="NZ_FNSR01000003.1"/>
</dbReference>
<evidence type="ECO:0000313" key="9">
    <source>
        <dbReference type="EMBL" id="SEK30159.1"/>
    </source>
</evidence>
<evidence type="ECO:0000313" key="10">
    <source>
        <dbReference type="Proteomes" id="UP000199120"/>
    </source>
</evidence>
<dbReference type="EMBL" id="FOAJ01000001">
    <property type="protein sequence ID" value="SEK30159.1"/>
    <property type="molecule type" value="Genomic_DNA"/>
</dbReference>
<name>A0A1H7FW37_9BURK</name>
<keyword evidence="10" id="KW-1185">Reference proteome</keyword>
<dbReference type="STRING" id="416943.SAMN05445871_5744"/>
<dbReference type="Proteomes" id="UP000199120">
    <property type="component" value="Unassembled WGS sequence"/>
</dbReference>
<dbReference type="PROSITE" id="PS00624">
    <property type="entry name" value="GMC_OXRED_2"/>
    <property type="match status" value="1"/>
</dbReference>
<evidence type="ECO:0000256" key="6">
    <source>
        <dbReference type="RuleBase" id="RU003968"/>
    </source>
</evidence>
<dbReference type="SUPFAM" id="SSF54373">
    <property type="entry name" value="FAD-linked reductases, C-terminal domain"/>
    <property type="match status" value="1"/>
</dbReference>
<feature type="binding site" evidence="5">
    <location>
        <position position="84"/>
    </location>
    <ligand>
        <name>FAD</name>
        <dbReference type="ChEBI" id="CHEBI:57692"/>
    </ligand>
</feature>
<feature type="binding site" evidence="5">
    <location>
        <position position="219"/>
    </location>
    <ligand>
        <name>FAD</name>
        <dbReference type="ChEBI" id="CHEBI:57692"/>
    </ligand>
</feature>